<comment type="caution">
    <text evidence="11">The sequence shown here is derived from an EMBL/GenBank/DDBJ whole genome shotgun (WGS) entry which is preliminary data.</text>
</comment>
<dbReference type="InterPro" id="IPR051756">
    <property type="entry name" value="Centrosomal_MT-associated"/>
</dbReference>
<feature type="compositionally biased region" description="Polar residues" evidence="8">
    <location>
        <begin position="451"/>
        <end position="470"/>
    </location>
</feature>
<keyword evidence="12" id="KW-1185">Reference proteome</keyword>
<dbReference type="Gene3D" id="1.20.58.90">
    <property type="match status" value="1"/>
</dbReference>
<name>A0ABD1KAT6_9TELE</name>
<keyword evidence="6" id="KW-0206">Cytoskeleton</keyword>
<dbReference type="AlphaFoldDB" id="A0ABD1KAT6"/>
<dbReference type="Pfam" id="PF14073">
    <property type="entry name" value="Cep57_CLD"/>
    <property type="match status" value="1"/>
</dbReference>
<evidence type="ECO:0000259" key="9">
    <source>
        <dbReference type="Pfam" id="PF06657"/>
    </source>
</evidence>
<dbReference type="GO" id="GO:0005874">
    <property type="term" value="C:microtubule"/>
    <property type="evidence" value="ECO:0007669"/>
    <property type="project" value="UniProtKB-KW"/>
</dbReference>
<evidence type="ECO:0000256" key="1">
    <source>
        <dbReference type="ARBA" id="ARBA00004300"/>
    </source>
</evidence>
<evidence type="ECO:0008006" key="13">
    <source>
        <dbReference type="Google" id="ProtNLM"/>
    </source>
</evidence>
<reference evidence="11 12" key="1">
    <citation type="submission" date="2024-09" db="EMBL/GenBank/DDBJ databases">
        <title>A chromosome-level genome assembly of Gray's grenadier anchovy, Coilia grayii.</title>
        <authorList>
            <person name="Fu Z."/>
        </authorList>
    </citation>
    <scope>NUCLEOTIDE SEQUENCE [LARGE SCALE GENOMIC DNA]</scope>
    <source>
        <strain evidence="11">G4</strain>
        <tissue evidence="11">Muscle</tissue>
    </source>
</reference>
<dbReference type="PANTHER" id="PTHR19336:SF11">
    <property type="entry name" value="CENTROSOMAL PROTEIN OF 57 KDA"/>
    <property type="match status" value="1"/>
</dbReference>
<accession>A0ABD1KAT6</accession>
<evidence type="ECO:0000259" key="10">
    <source>
        <dbReference type="Pfam" id="PF14073"/>
    </source>
</evidence>
<evidence type="ECO:0000256" key="2">
    <source>
        <dbReference type="ARBA" id="ARBA00008179"/>
    </source>
</evidence>
<dbReference type="GO" id="GO:0005813">
    <property type="term" value="C:centrosome"/>
    <property type="evidence" value="ECO:0007669"/>
    <property type="project" value="UniProtKB-SubCell"/>
</dbReference>
<feature type="domain" description="Cep57 centrosome microtubule-binding" evidence="9">
    <location>
        <begin position="331"/>
        <end position="402"/>
    </location>
</feature>
<feature type="coiled-coil region" evidence="7">
    <location>
        <begin position="68"/>
        <end position="129"/>
    </location>
</feature>
<keyword evidence="3" id="KW-0963">Cytoplasm</keyword>
<sequence>METSCKISPTTGRDKDVAVAAGGEGHGQAASDSVSLPSYADYPSGRPLLSTRLPASPRPITAFPESSSTAILSALRNLQEKIRRLELERTQAQHTLRQLNTHTTHTHSSTELECQLAGAESRCRLLEKQLEYMKKMVRNAETSRTSLLKHQVCVERSGAVEQEDVRQKLEKLDLLEQEYQRLTHTQTHAESKIREIERKLLEEEHHRKLMQDKAAQLQTGLEANRILLQSVSPRPHKSTKTKKKKKNALQQQCPTEPHYRLSLRDLPFVTGTSTGVSHSVRANVQSVLNLLKQHNRQLCNSSVLGHTPLAESSYRPPRPANGKGSSGQQSSSSSSSSSCEDLSELLVALQDEFGHMSLDYQECVRRLQVCNSGMRVALEREQESLLKKMEDKGEQIATLRRHQAQVYRWQKERRRGRAKGGQVRVVTTVTGGGASPPSVHTTSPRRPGESSGINAKNKSQSKNGAHSNTTAHPEACLISARAQPEARLILARAQPEACHSWPEGFKLSGCHDELWATAGTALKTPEARHQ</sequence>
<gene>
    <name evidence="11" type="ORF">ACEWY4_008414</name>
</gene>
<proteinExistence type="inferred from homology"/>
<dbReference type="InterPro" id="IPR025913">
    <property type="entry name" value="Cep57_CLD"/>
</dbReference>
<evidence type="ECO:0000256" key="5">
    <source>
        <dbReference type="ARBA" id="ARBA00023054"/>
    </source>
</evidence>
<comment type="similarity">
    <text evidence="2">Belongs to the translokin family.</text>
</comment>
<dbReference type="SUPFAM" id="SSF57997">
    <property type="entry name" value="Tropomyosin"/>
    <property type="match status" value="1"/>
</dbReference>
<evidence type="ECO:0000256" key="4">
    <source>
        <dbReference type="ARBA" id="ARBA00022701"/>
    </source>
</evidence>
<feature type="region of interest" description="Disordered" evidence="8">
    <location>
        <begin position="309"/>
        <end position="338"/>
    </location>
</feature>
<feature type="compositionally biased region" description="Polar residues" evidence="8">
    <location>
        <begin position="1"/>
        <end position="11"/>
    </location>
</feature>
<feature type="region of interest" description="Disordered" evidence="8">
    <location>
        <begin position="1"/>
        <end position="38"/>
    </location>
</feature>
<evidence type="ECO:0000256" key="6">
    <source>
        <dbReference type="ARBA" id="ARBA00023212"/>
    </source>
</evidence>
<keyword evidence="5 7" id="KW-0175">Coiled coil</keyword>
<feature type="compositionally biased region" description="Low complexity" evidence="8">
    <location>
        <begin position="326"/>
        <end position="338"/>
    </location>
</feature>
<evidence type="ECO:0000256" key="8">
    <source>
        <dbReference type="SAM" id="MobiDB-lite"/>
    </source>
</evidence>
<evidence type="ECO:0000313" key="12">
    <source>
        <dbReference type="Proteomes" id="UP001591681"/>
    </source>
</evidence>
<feature type="region of interest" description="Disordered" evidence="8">
    <location>
        <begin position="230"/>
        <end position="256"/>
    </location>
</feature>
<dbReference type="EMBL" id="JBHFQA010000007">
    <property type="protein sequence ID" value="KAL2096266.1"/>
    <property type="molecule type" value="Genomic_DNA"/>
</dbReference>
<dbReference type="Proteomes" id="UP001591681">
    <property type="component" value="Unassembled WGS sequence"/>
</dbReference>
<evidence type="ECO:0000256" key="3">
    <source>
        <dbReference type="ARBA" id="ARBA00022490"/>
    </source>
</evidence>
<dbReference type="Pfam" id="PF06657">
    <property type="entry name" value="Cep57_MT_bd"/>
    <property type="match status" value="1"/>
</dbReference>
<evidence type="ECO:0000256" key="7">
    <source>
        <dbReference type="SAM" id="Coils"/>
    </source>
</evidence>
<dbReference type="InterPro" id="IPR024957">
    <property type="entry name" value="Cep57_MT-bd_dom"/>
</dbReference>
<feature type="domain" description="Cep57 centrosome localisation" evidence="10">
    <location>
        <begin position="102"/>
        <end position="228"/>
    </location>
</feature>
<comment type="subcellular location">
    <subcellularLocation>
        <location evidence="1">Cytoplasm</location>
        <location evidence="1">Cytoskeleton</location>
        <location evidence="1">Microtubule organizing center</location>
        <location evidence="1">Centrosome</location>
    </subcellularLocation>
</comment>
<feature type="compositionally biased region" description="Basic residues" evidence="8">
    <location>
        <begin position="234"/>
        <end position="247"/>
    </location>
</feature>
<feature type="coiled-coil region" evidence="7">
    <location>
        <begin position="165"/>
        <end position="213"/>
    </location>
</feature>
<protein>
    <recommendedName>
        <fullName evidence="13">Centrosomal protein of 57 kDa-like</fullName>
    </recommendedName>
</protein>
<organism evidence="11 12">
    <name type="scientific">Coilia grayii</name>
    <name type="common">Gray's grenadier anchovy</name>
    <dbReference type="NCBI Taxonomy" id="363190"/>
    <lineage>
        <taxon>Eukaryota</taxon>
        <taxon>Metazoa</taxon>
        <taxon>Chordata</taxon>
        <taxon>Craniata</taxon>
        <taxon>Vertebrata</taxon>
        <taxon>Euteleostomi</taxon>
        <taxon>Actinopterygii</taxon>
        <taxon>Neopterygii</taxon>
        <taxon>Teleostei</taxon>
        <taxon>Clupei</taxon>
        <taxon>Clupeiformes</taxon>
        <taxon>Clupeoidei</taxon>
        <taxon>Engraulidae</taxon>
        <taxon>Coilinae</taxon>
        <taxon>Coilia</taxon>
    </lineage>
</organism>
<evidence type="ECO:0000313" key="11">
    <source>
        <dbReference type="EMBL" id="KAL2096266.1"/>
    </source>
</evidence>
<feature type="region of interest" description="Disordered" evidence="8">
    <location>
        <begin position="428"/>
        <end position="470"/>
    </location>
</feature>
<keyword evidence="4" id="KW-0493">Microtubule</keyword>
<dbReference type="PANTHER" id="PTHR19336">
    <property type="entry name" value="UNCHARACTERIZED DUF1167"/>
    <property type="match status" value="1"/>
</dbReference>